<organism evidence="6 7">
    <name type="scientific">Garicola koreensis</name>
    <dbReference type="NCBI Taxonomy" id="1262554"/>
    <lineage>
        <taxon>Bacteria</taxon>
        <taxon>Bacillati</taxon>
        <taxon>Actinomycetota</taxon>
        <taxon>Actinomycetes</taxon>
        <taxon>Micrococcales</taxon>
        <taxon>Micrococcaceae</taxon>
        <taxon>Garicola</taxon>
    </lineage>
</organism>
<dbReference type="PROSITE" id="PS00101">
    <property type="entry name" value="HEXAPEP_TRANSFERASES"/>
    <property type="match status" value="1"/>
</dbReference>
<protein>
    <submittedName>
        <fullName evidence="6">Maltose O-acetyltransferase</fullName>
        <ecNumber evidence="6">2.3.1.79</ecNumber>
    </submittedName>
</protein>
<dbReference type="Proteomes" id="UP000547528">
    <property type="component" value="Unassembled WGS sequence"/>
</dbReference>
<keyword evidence="3" id="KW-0677">Repeat</keyword>
<dbReference type="PANTHER" id="PTHR23416:SF23">
    <property type="entry name" value="ACETYLTRANSFERASE C18B11.09C-RELATED"/>
    <property type="match status" value="1"/>
</dbReference>
<dbReference type="SUPFAM" id="SSF51161">
    <property type="entry name" value="Trimeric LpxA-like enzymes"/>
    <property type="match status" value="1"/>
</dbReference>
<evidence type="ECO:0000256" key="2">
    <source>
        <dbReference type="ARBA" id="ARBA00022679"/>
    </source>
</evidence>
<dbReference type="InterPro" id="IPR024688">
    <property type="entry name" value="Mac_dom"/>
</dbReference>
<reference evidence="6 7" key="1">
    <citation type="submission" date="2020-08" db="EMBL/GenBank/DDBJ databases">
        <title>Sequencing the genomes of 1000 actinobacteria strains.</title>
        <authorList>
            <person name="Klenk H.-P."/>
        </authorList>
    </citation>
    <scope>NUCLEOTIDE SEQUENCE [LARGE SCALE GENOMIC DNA]</scope>
    <source>
        <strain evidence="6 7">DSM 28238</strain>
    </source>
</reference>
<dbReference type="EC" id="2.3.1.79" evidence="6"/>
<dbReference type="InterPro" id="IPR011004">
    <property type="entry name" value="Trimer_LpxA-like_sf"/>
</dbReference>
<name>A0A7W5TR43_9MICC</name>
<evidence type="ECO:0000256" key="3">
    <source>
        <dbReference type="ARBA" id="ARBA00022737"/>
    </source>
</evidence>
<dbReference type="FunFam" id="2.160.10.10:FF:000025">
    <property type="entry name" value="Hexapeptide-repeat containing-acetyltransferase"/>
    <property type="match status" value="1"/>
</dbReference>
<dbReference type="Pfam" id="PF00132">
    <property type="entry name" value="Hexapep"/>
    <property type="match status" value="1"/>
</dbReference>
<keyword evidence="2 6" id="KW-0808">Transferase</keyword>
<dbReference type="Pfam" id="PF12464">
    <property type="entry name" value="Mac"/>
    <property type="match status" value="1"/>
</dbReference>
<dbReference type="CDD" id="cd03357">
    <property type="entry name" value="LbH_MAT_GAT"/>
    <property type="match status" value="1"/>
</dbReference>
<evidence type="ECO:0000256" key="1">
    <source>
        <dbReference type="ARBA" id="ARBA00007274"/>
    </source>
</evidence>
<evidence type="ECO:0000259" key="5">
    <source>
        <dbReference type="SMART" id="SM01266"/>
    </source>
</evidence>
<sequence>MSSDYFAGDPRSNYERMIAGDGYISDDPQITAAQAEAAQRTAAFNQAYQTDPDGSQTLAADVFGSFGAETHVRAPVQADYGFHISLGERVFINWGLIAVDVARIRIGDDCQIGPGVQLLTATHPVEPTARRDKVEGSAPITLEQNVWLGGGVTICPGVTIGKNSVIGAGAVVTKDIPAQVVAVGNPAQVIRQNI</sequence>
<feature type="domain" description="Maltose/galactoside acetyltransferase" evidence="5">
    <location>
        <begin position="14"/>
        <end position="68"/>
    </location>
</feature>
<dbReference type="AlphaFoldDB" id="A0A7W5TR43"/>
<evidence type="ECO:0000313" key="7">
    <source>
        <dbReference type="Proteomes" id="UP000547528"/>
    </source>
</evidence>
<dbReference type="InterPro" id="IPR051159">
    <property type="entry name" value="Hexapeptide_acetyltransf"/>
</dbReference>
<dbReference type="EMBL" id="JACIBT010000001">
    <property type="protein sequence ID" value="MBB3667062.1"/>
    <property type="molecule type" value="Genomic_DNA"/>
</dbReference>
<dbReference type="RefSeq" id="WP_183357431.1">
    <property type="nucleotide sequence ID" value="NZ_BAABKR010000001.1"/>
</dbReference>
<evidence type="ECO:0000256" key="4">
    <source>
        <dbReference type="ARBA" id="ARBA00023315"/>
    </source>
</evidence>
<keyword evidence="7" id="KW-1185">Reference proteome</keyword>
<dbReference type="SMART" id="SM01266">
    <property type="entry name" value="Mac"/>
    <property type="match status" value="1"/>
</dbReference>
<evidence type="ECO:0000313" key="6">
    <source>
        <dbReference type="EMBL" id="MBB3667062.1"/>
    </source>
</evidence>
<comment type="caution">
    <text evidence="6">The sequence shown here is derived from an EMBL/GenBank/DDBJ whole genome shotgun (WGS) entry which is preliminary data.</text>
</comment>
<accession>A0A7W5TR43</accession>
<dbReference type="GO" id="GO:0008925">
    <property type="term" value="F:maltose O-acetyltransferase activity"/>
    <property type="evidence" value="ECO:0007669"/>
    <property type="project" value="UniProtKB-EC"/>
</dbReference>
<dbReference type="InterPro" id="IPR018357">
    <property type="entry name" value="Hexapep_transf_CS"/>
</dbReference>
<keyword evidence="4 6" id="KW-0012">Acyltransferase</keyword>
<dbReference type="PANTHER" id="PTHR23416">
    <property type="entry name" value="SIALIC ACID SYNTHASE-RELATED"/>
    <property type="match status" value="1"/>
</dbReference>
<gene>
    <name evidence="6" type="ORF">FHX47_000655</name>
</gene>
<dbReference type="Gene3D" id="2.160.10.10">
    <property type="entry name" value="Hexapeptide repeat proteins"/>
    <property type="match status" value="1"/>
</dbReference>
<dbReference type="InterPro" id="IPR001451">
    <property type="entry name" value="Hexapep"/>
</dbReference>
<dbReference type="GO" id="GO:0005829">
    <property type="term" value="C:cytosol"/>
    <property type="evidence" value="ECO:0007669"/>
    <property type="project" value="TreeGrafter"/>
</dbReference>
<comment type="similarity">
    <text evidence="1">Belongs to the transferase hexapeptide repeat family.</text>
</comment>
<proteinExistence type="inferred from homology"/>